<protein>
    <submittedName>
        <fullName evidence="2">Uncharacterized protein</fullName>
    </submittedName>
</protein>
<keyword evidence="1" id="KW-0472">Membrane</keyword>
<evidence type="ECO:0000256" key="1">
    <source>
        <dbReference type="SAM" id="Phobius"/>
    </source>
</evidence>
<dbReference type="EMBL" id="UINC01001728">
    <property type="protein sequence ID" value="SUZ87531.1"/>
    <property type="molecule type" value="Genomic_DNA"/>
</dbReference>
<keyword evidence="1" id="KW-1133">Transmembrane helix</keyword>
<name>A0A381R712_9ZZZZ</name>
<dbReference type="AlphaFoldDB" id="A0A381R712"/>
<accession>A0A381R712</accession>
<reference evidence="2" key="1">
    <citation type="submission" date="2018-05" db="EMBL/GenBank/DDBJ databases">
        <authorList>
            <person name="Lanie J.A."/>
            <person name="Ng W.-L."/>
            <person name="Kazmierczak K.M."/>
            <person name="Andrzejewski T.M."/>
            <person name="Davidsen T.M."/>
            <person name="Wayne K.J."/>
            <person name="Tettelin H."/>
            <person name="Glass J.I."/>
            <person name="Rusch D."/>
            <person name="Podicherti R."/>
            <person name="Tsui H.-C.T."/>
            <person name="Winkler M.E."/>
        </authorList>
    </citation>
    <scope>NUCLEOTIDE SEQUENCE</scope>
</reference>
<feature type="transmembrane region" description="Helical" evidence="1">
    <location>
        <begin position="6"/>
        <end position="27"/>
    </location>
</feature>
<keyword evidence="1" id="KW-0812">Transmembrane</keyword>
<proteinExistence type="predicted"/>
<organism evidence="2">
    <name type="scientific">marine metagenome</name>
    <dbReference type="NCBI Taxonomy" id="408172"/>
    <lineage>
        <taxon>unclassified sequences</taxon>
        <taxon>metagenomes</taxon>
        <taxon>ecological metagenomes</taxon>
    </lineage>
</organism>
<evidence type="ECO:0000313" key="2">
    <source>
        <dbReference type="EMBL" id="SUZ87531.1"/>
    </source>
</evidence>
<gene>
    <name evidence="2" type="ORF">METZ01_LOCUS40385</name>
</gene>
<sequence>MVGGLTLFQAACLYGLISAVVLFYRCLLTHQRVIAKPIPPNSTVMPGIPVTMVTHVPMAPRTTNAQTHNETLTNLLSSFIYASDHGSYFEGFDLVFDLVLFVFKDTHVYSQA</sequence>